<comment type="subcellular location">
    <subcellularLocation>
        <location evidence="1">Cell inner membrane</location>
        <topology evidence="1">Multi-pass membrane protein</topology>
    </subcellularLocation>
</comment>
<dbReference type="InterPro" id="IPR004681">
    <property type="entry name" value="TRAP_DctM"/>
</dbReference>
<evidence type="ECO:0000259" key="8">
    <source>
        <dbReference type="Pfam" id="PF06808"/>
    </source>
</evidence>
<evidence type="ECO:0000256" key="5">
    <source>
        <dbReference type="ARBA" id="ARBA00022989"/>
    </source>
</evidence>
<evidence type="ECO:0000256" key="1">
    <source>
        <dbReference type="ARBA" id="ARBA00004429"/>
    </source>
</evidence>
<comment type="caution">
    <text evidence="9">The sequence shown here is derived from an EMBL/GenBank/DDBJ whole genome shotgun (WGS) entry which is preliminary data.</text>
</comment>
<organism evidence="9 10">
    <name type="scientific">Salinicoccus jeotgali</name>
    <dbReference type="NCBI Taxonomy" id="381634"/>
    <lineage>
        <taxon>Bacteria</taxon>
        <taxon>Bacillati</taxon>
        <taxon>Bacillota</taxon>
        <taxon>Bacilli</taxon>
        <taxon>Bacillales</taxon>
        <taxon>Staphylococcaceae</taxon>
        <taxon>Salinicoccus</taxon>
    </lineage>
</organism>
<dbReference type="InterPro" id="IPR010656">
    <property type="entry name" value="DctM"/>
</dbReference>
<dbReference type="EMBL" id="BAABCK010000067">
    <property type="protein sequence ID" value="GAA3731826.1"/>
    <property type="molecule type" value="Genomic_DNA"/>
</dbReference>
<evidence type="ECO:0000256" key="3">
    <source>
        <dbReference type="ARBA" id="ARBA00022519"/>
    </source>
</evidence>
<evidence type="ECO:0000256" key="4">
    <source>
        <dbReference type="ARBA" id="ARBA00022692"/>
    </source>
</evidence>
<dbReference type="PIRSF" id="PIRSF006066">
    <property type="entry name" value="HI0050"/>
    <property type="match status" value="1"/>
</dbReference>
<dbReference type="NCBIfam" id="TIGR00786">
    <property type="entry name" value="dctM"/>
    <property type="match status" value="1"/>
</dbReference>
<evidence type="ECO:0000313" key="10">
    <source>
        <dbReference type="Proteomes" id="UP001500920"/>
    </source>
</evidence>
<evidence type="ECO:0000313" key="9">
    <source>
        <dbReference type="EMBL" id="GAA3731826.1"/>
    </source>
</evidence>
<feature type="transmembrane region" description="Helical" evidence="7">
    <location>
        <begin position="53"/>
        <end position="74"/>
    </location>
</feature>
<dbReference type="PANTHER" id="PTHR33362:SF3">
    <property type="entry name" value="SIALIC ACID TRAP TRANSPORTER PERMEASE PROTEIN SIAT"/>
    <property type="match status" value="1"/>
</dbReference>
<dbReference type="PANTHER" id="PTHR33362">
    <property type="entry name" value="SIALIC ACID TRAP TRANSPORTER PERMEASE PROTEIN SIAT-RELATED"/>
    <property type="match status" value="1"/>
</dbReference>
<feature type="transmembrane region" description="Helical" evidence="7">
    <location>
        <begin position="304"/>
        <end position="326"/>
    </location>
</feature>
<accession>A0ABP7F5I4</accession>
<name>A0ABP7F5I4_9STAP</name>
<keyword evidence="6 7" id="KW-0472">Membrane</keyword>
<dbReference type="Pfam" id="PF06808">
    <property type="entry name" value="DctM"/>
    <property type="match status" value="1"/>
</dbReference>
<feature type="transmembrane region" description="Helical" evidence="7">
    <location>
        <begin position="216"/>
        <end position="235"/>
    </location>
</feature>
<gene>
    <name evidence="9" type="ORF">GCM10022378_20120</name>
</gene>
<keyword evidence="10" id="KW-1185">Reference proteome</keyword>
<feature type="transmembrane region" description="Helical" evidence="7">
    <location>
        <begin position="357"/>
        <end position="379"/>
    </location>
</feature>
<keyword evidence="2" id="KW-1003">Cell membrane</keyword>
<feature type="transmembrane region" description="Helical" evidence="7">
    <location>
        <begin position="271"/>
        <end position="292"/>
    </location>
</feature>
<evidence type="ECO:0000256" key="2">
    <source>
        <dbReference type="ARBA" id="ARBA00022475"/>
    </source>
</evidence>
<feature type="transmembrane region" description="Helical" evidence="7">
    <location>
        <begin position="7"/>
        <end position="33"/>
    </location>
</feature>
<feature type="transmembrane region" description="Helical" evidence="7">
    <location>
        <begin position="333"/>
        <end position="351"/>
    </location>
</feature>
<proteinExistence type="predicted"/>
<feature type="transmembrane region" description="Helical" evidence="7">
    <location>
        <begin position="170"/>
        <end position="193"/>
    </location>
</feature>
<protein>
    <recommendedName>
        <fullName evidence="8">TRAP C4-dicarboxylate transport system permease DctM subunit domain-containing protein</fullName>
    </recommendedName>
</protein>
<dbReference type="RefSeq" id="WP_344704034.1">
    <property type="nucleotide sequence ID" value="NZ_BAABCK010000067.1"/>
</dbReference>
<keyword evidence="4 7" id="KW-0812">Transmembrane</keyword>
<keyword evidence="3" id="KW-0997">Cell inner membrane</keyword>
<feature type="domain" description="TRAP C4-dicarboxylate transport system permease DctM subunit" evidence="8">
    <location>
        <begin position="9"/>
        <end position="416"/>
    </location>
</feature>
<dbReference type="Proteomes" id="UP001500920">
    <property type="component" value="Unassembled WGS sequence"/>
</dbReference>
<feature type="transmembrane region" description="Helical" evidence="7">
    <location>
        <begin position="135"/>
        <end position="158"/>
    </location>
</feature>
<sequence length="426" mass="46011">MDVLFVLLLWVVFLLLGMPVGFTLLLAAFAYFITNDWSLVFFTGAKLVESLDVFSLLAVPFFILTGTLMNSSGITERIFSFAKSLVGHFTGGLGHVNIMASLMFSGMSGSALADAGGLGQLEIKSMRDGKYDDDYAGGLTAASAIIGPIIPPSIPLIIYGVVSDQSIAKLFLAGVVPGVLMAVSLMVVAYVFAKKRGFPKEEKATIKQRAVSFKEAFWALLTPVIIIGGIFSGMFTATEAAVIATVYAMILGFFLYKELTIKKFFNNVVDSLKLTGVAILMIIAVEFFGQMIAHERVAMKIADFFINVTDNPIILLLLINLLLILLGTFIESLALLILLIPILVPVVMAAGVDPVHFGIIVILNLMIGILTPPMGMALFVVSKVGDIPIHTITKGVIPFWIPLFITLLIITIFPEIVLFLPNLLSP</sequence>
<reference evidence="10" key="1">
    <citation type="journal article" date="2019" name="Int. J. Syst. Evol. Microbiol.">
        <title>The Global Catalogue of Microorganisms (GCM) 10K type strain sequencing project: providing services to taxonomists for standard genome sequencing and annotation.</title>
        <authorList>
            <consortium name="The Broad Institute Genomics Platform"/>
            <consortium name="The Broad Institute Genome Sequencing Center for Infectious Disease"/>
            <person name="Wu L."/>
            <person name="Ma J."/>
        </authorList>
    </citation>
    <scope>NUCLEOTIDE SEQUENCE [LARGE SCALE GENOMIC DNA]</scope>
    <source>
        <strain evidence="10">JCM 16981</strain>
    </source>
</reference>
<evidence type="ECO:0000256" key="6">
    <source>
        <dbReference type="ARBA" id="ARBA00023136"/>
    </source>
</evidence>
<feature type="transmembrane region" description="Helical" evidence="7">
    <location>
        <begin position="399"/>
        <end position="420"/>
    </location>
</feature>
<keyword evidence="5 7" id="KW-1133">Transmembrane helix</keyword>
<feature type="transmembrane region" description="Helical" evidence="7">
    <location>
        <begin position="241"/>
        <end position="259"/>
    </location>
</feature>
<evidence type="ECO:0000256" key="7">
    <source>
        <dbReference type="SAM" id="Phobius"/>
    </source>
</evidence>